<dbReference type="RefSeq" id="WP_044012640.1">
    <property type="nucleotide sequence ID" value="NZ_CCVW01000005.1"/>
</dbReference>
<evidence type="ECO:0000313" key="2">
    <source>
        <dbReference type="EMBL" id="CDZ79368.1"/>
    </source>
</evidence>
<dbReference type="GO" id="GO:0003824">
    <property type="term" value="F:catalytic activity"/>
    <property type="evidence" value="ECO:0007669"/>
    <property type="project" value="UniProtKB-ARBA"/>
</dbReference>
<keyword evidence="3" id="KW-1185">Reference proteome</keyword>
<protein>
    <submittedName>
        <fullName evidence="2">NUDIX domain protein</fullName>
    </submittedName>
</protein>
<dbReference type="EMBL" id="CCSB01000005">
    <property type="protein sequence ID" value="CDZ79368.1"/>
    <property type="molecule type" value="Genomic_DNA"/>
</dbReference>
<accession>A0A078L600</accession>
<organism evidence="2 3">
    <name type="scientific">Legionella massiliensis</name>
    <dbReference type="NCBI Taxonomy" id="1034943"/>
    <lineage>
        <taxon>Bacteria</taxon>
        <taxon>Pseudomonadati</taxon>
        <taxon>Pseudomonadota</taxon>
        <taxon>Gammaproteobacteria</taxon>
        <taxon>Legionellales</taxon>
        <taxon>Legionellaceae</taxon>
        <taxon>Legionella</taxon>
    </lineage>
</organism>
<proteinExistence type="predicted"/>
<reference evidence="2 3" key="1">
    <citation type="submission" date="2014-06" db="EMBL/GenBank/DDBJ databases">
        <authorList>
            <person name="Urmite Genomes Urmite Genomes"/>
        </authorList>
    </citation>
    <scope>NUCLEOTIDE SEQUENCE [LARGE SCALE GENOMIC DNA]</scope>
</reference>
<dbReference type="OrthoDB" id="9804563at2"/>
<dbReference type="SUPFAM" id="SSF55811">
    <property type="entry name" value="Nudix"/>
    <property type="match status" value="1"/>
</dbReference>
<feature type="domain" description="Nudix hydrolase" evidence="1">
    <location>
        <begin position="182"/>
        <end position="263"/>
    </location>
</feature>
<gene>
    <name evidence="2" type="ORF">BN59_03686</name>
</gene>
<dbReference type="Pfam" id="PF00293">
    <property type="entry name" value="NUDIX"/>
    <property type="match status" value="1"/>
</dbReference>
<dbReference type="AlphaFoldDB" id="A0A078L600"/>
<evidence type="ECO:0000313" key="3">
    <source>
        <dbReference type="Proteomes" id="UP000044071"/>
    </source>
</evidence>
<name>A0A078L600_9GAMM</name>
<dbReference type="InterPro" id="IPR015797">
    <property type="entry name" value="NUDIX_hydrolase-like_dom_sf"/>
</dbReference>
<dbReference type="Proteomes" id="UP000044071">
    <property type="component" value="Unassembled WGS sequence"/>
</dbReference>
<sequence>MLSKSEQLKVEREACTLLDRLPITMFGARIHNPDGPKRKSYDIHPYTKQGSGVSCTITYTDDETGVIQVLHARKPNKVNYEQIGGYTRGQGPAGSEVNFDTRSEDQRDQEEEALIGNLNAITLTDEKASDKRTSSYSLKQLQENSYKGFLQQQGEKLGKKINPLVMKKYLADAGINYTNDYNAWETALREAQEETGLNLMEHKPRELYTSDDFGVTNEERLHTKVTHYLFHLGRLKEPPTTKAGSDIAEVKWAPVHAINLKKNDLEGMPLRESYLLQTLPRAIKKVRELELKKVSNKIFLSYESIGEKMDLDPYSFEAHEHHQKVLTKAQLLSPQVAELISKFDSAKLDSSIKLGS</sequence>
<dbReference type="Gene3D" id="3.90.79.10">
    <property type="entry name" value="Nucleoside Triphosphate Pyrophosphohydrolase"/>
    <property type="match status" value="1"/>
</dbReference>
<evidence type="ECO:0000259" key="1">
    <source>
        <dbReference type="Pfam" id="PF00293"/>
    </source>
</evidence>
<dbReference type="InterPro" id="IPR000086">
    <property type="entry name" value="NUDIX_hydrolase_dom"/>
</dbReference>